<proteinExistence type="predicted"/>
<dbReference type="SUPFAM" id="SSF56349">
    <property type="entry name" value="DNA breaking-rejoining enzymes"/>
    <property type="match status" value="1"/>
</dbReference>
<evidence type="ECO:0008006" key="4">
    <source>
        <dbReference type="Google" id="ProtNLM"/>
    </source>
</evidence>
<evidence type="ECO:0000313" key="2">
    <source>
        <dbReference type="EMBL" id="GHA76964.1"/>
    </source>
</evidence>
<dbReference type="InterPro" id="IPR011010">
    <property type="entry name" value="DNA_brk_join_enz"/>
</dbReference>
<gene>
    <name evidence="2" type="ORF">GCM10007067_12840</name>
</gene>
<reference evidence="2" key="2">
    <citation type="submission" date="2020-09" db="EMBL/GenBank/DDBJ databases">
        <authorList>
            <person name="Sun Q."/>
            <person name="Kim S."/>
        </authorList>
    </citation>
    <scope>NUCLEOTIDE SEQUENCE</scope>
    <source>
        <strain evidence="2">KCTC 23077</strain>
    </source>
</reference>
<evidence type="ECO:0000256" key="1">
    <source>
        <dbReference type="ARBA" id="ARBA00023172"/>
    </source>
</evidence>
<dbReference type="RefSeq" id="WP_189454395.1">
    <property type="nucleotide sequence ID" value="NZ_BMYD01000001.1"/>
</dbReference>
<dbReference type="EMBL" id="BMYD01000001">
    <property type="protein sequence ID" value="GHA76964.1"/>
    <property type="molecule type" value="Genomic_DNA"/>
</dbReference>
<dbReference type="AlphaFoldDB" id="A0A918SXV8"/>
<accession>A0A918SXV8</accession>
<dbReference type="Proteomes" id="UP000646426">
    <property type="component" value="Unassembled WGS sequence"/>
</dbReference>
<reference evidence="2" key="1">
    <citation type="journal article" date="2014" name="Int. J. Syst. Evol. Microbiol.">
        <title>Complete genome sequence of Corynebacterium casei LMG S-19264T (=DSM 44701T), isolated from a smear-ripened cheese.</title>
        <authorList>
            <consortium name="US DOE Joint Genome Institute (JGI-PGF)"/>
            <person name="Walter F."/>
            <person name="Albersmeier A."/>
            <person name="Kalinowski J."/>
            <person name="Ruckert C."/>
        </authorList>
    </citation>
    <scope>NUCLEOTIDE SEQUENCE</scope>
    <source>
        <strain evidence="2">KCTC 23077</strain>
    </source>
</reference>
<evidence type="ECO:0000313" key="3">
    <source>
        <dbReference type="Proteomes" id="UP000646426"/>
    </source>
</evidence>
<name>A0A918SXV8_9GAMM</name>
<protein>
    <recommendedName>
        <fullName evidence="4">Integrase</fullName>
    </recommendedName>
</protein>
<dbReference type="InterPro" id="IPR013762">
    <property type="entry name" value="Integrase-like_cat_sf"/>
</dbReference>
<dbReference type="Gene3D" id="1.10.443.10">
    <property type="entry name" value="Intergrase catalytic core"/>
    <property type="match status" value="1"/>
</dbReference>
<dbReference type="GO" id="GO:0003677">
    <property type="term" value="F:DNA binding"/>
    <property type="evidence" value="ECO:0007669"/>
    <property type="project" value="InterPro"/>
</dbReference>
<keyword evidence="3" id="KW-1185">Reference proteome</keyword>
<dbReference type="GO" id="GO:0006310">
    <property type="term" value="P:DNA recombination"/>
    <property type="evidence" value="ECO:0007669"/>
    <property type="project" value="UniProtKB-KW"/>
</dbReference>
<organism evidence="2 3">
    <name type="scientific">Cognatilysobacter bugurensis</name>
    <dbReference type="NCBI Taxonomy" id="543356"/>
    <lineage>
        <taxon>Bacteria</taxon>
        <taxon>Pseudomonadati</taxon>
        <taxon>Pseudomonadota</taxon>
        <taxon>Gammaproteobacteria</taxon>
        <taxon>Lysobacterales</taxon>
        <taxon>Lysobacteraceae</taxon>
        <taxon>Cognatilysobacter</taxon>
    </lineage>
</organism>
<comment type="caution">
    <text evidence="2">The sequence shown here is derived from an EMBL/GenBank/DDBJ whole genome shotgun (WGS) entry which is preliminary data.</text>
</comment>
<dbReference type="GO" id="GO:0015074">
    <property type="term" value="P:DNA integration"/>
    <property type="evidence" value="ECO:0007669"/>
    <property type="project" value="InterPro"/>
</dbReference>
<keyword evidence="1" id="KW-0233">DNA recombination</keyword>
<sequence length="664" mass="74276">MPKRIVDGRSERRRKVVAFLTKLQRNRKQNLSAMVELAKKLMGQFPGAEWDQETWTVTRGPLVGRAGRNNRAVSIHFGLPLNRKQEALRGDFADCAKALVALRYHRSTQSVENQRTHVHAIAYVQAAAGDIPLFGILPQHLDEASEAVARDYTPGAAYNMHKHIAEFASHLDANRLCTVLLDYKFARQARPPNTGGIEIRHLDDPDAQKTVSNKMADTAVYRLLGSLYRNVPASHPHRIHILVLSLLACAGRRFAEIATLPLSCEVSSPDGRKAIRYFPRKASRGCATSAYRDCWLPTATVEVVGDVVEEARQLCSAARATARVVRLTGGPDLSSIAHLTEEQRVWRGDLAELRLPDGAFDWLTRSGHSFPDAEHSGSGLAPRYVHKAGLEAYLRRDFNECINFSVHTDQFGQHYYLEDMLFCCPVYLGGAARAWWLSSGYSHVMLAKFIERSLPLLASEYAPEDALSISFTSHAFRHTMNTLLDEGGLPELIQTDWFGRKNPRDTKAYQHSSREKRVLEVRAALLEGRAHGSIAQVLKVVPIELREAYVAAKVNAVHDVGPGVCIHDFNQMPCERHLQCSAKCDDLVWAETDSGRMDDVMRQWAITKVTDMTAQERQTSGRPRQSAAWRDHNRKKLETLEAILEQNGIALFDPVDYLGAGHEG</sequence>